<dbReference type="SUPFAM" id="SSF51735">
    <property type="entry name" value="NAD(P)-binding Rossmann-fold domains"/>
    <property type="match status" value="1"/>
</dbReference>
<dbReference type="Gene3D" id="3.90.25.10">
    <property type="entry name" value="UDP-galactose 4-epimerase, domain 1"/>
    <property type="match status" value="1"/>
</dbReference>
<comment type="catalytic activity">
    <reaction evidence="5">
        <text>dTDP-beta-L-rhamnose + NADP(+) = dTDP-4-dehydro-beta-L-rhamnose + NADPH + H(+)</text>
        <dbReference type="Rhea" id="RHEA:21796"/>
        <dbReference type="ChEBI" id="CHEBI:15378"/>
        <dbReference type="ChEBI" id="CHEBI:57510"/>
        <dbReference type="ChEBI" id="CHEBI:57783"/>
        <dbReference type="ChEBI" id="CHEBI:58349"/>
        <dbReference type="ChEBI" id="CHEBI:62830"/>
        <dbReference type="EC" id="1.1.1.133"/>
    </reaction>
</comment>
<keyword evidence="6" id="KW-0521">NADP</keyword>
<evidence type="ECO:0000259" key="7">
    <source>
        <dbReference type="Pfam" id="PF04321"/>
    </source>
</evidence>
<dbReference type="GO" id="GO:0008831">
    <property type="term" value="F:dTDP-4-dehydrorhamnose reductase activity"/>
    <property type="evidence" value="ECO:0007669"/>
    <property type="project" value="UniProtKB-EC"/>
</dbReference>
<dbReference type="InterPro" id="IPR029903">
    <property type="entry name" value="RmlD-like-bd"/>
</dbReference>
<comment type="similarity">
    <text evidence="2 6">Belongs to the dTDP-4-dehydrorhamnose reductase family.</text>
</comment>
<evidence type="ECO:0000256" key="5">
    <source>
        <dbReference type="ARBA" id="ARBA00048200"/>
    </source>
</evidence>
<dbReference type="EC" id="1.1.1.133" evidence="3 6"/>
<evidence type="ECO:0000313" key="8">
    <source>
        <dbReference type="EMBL" id="CAA9579228.1"/>
    </source>
</evidence>
<reference evidence="8" key="1">
    <citation type="submission" date="2020-02" db="EMBL/GenBank/DDBJ databases">
        <authorList>
            <person name="Meier V. D."/>
        </authorList>
    </citation>
    <scope>NUCLEOTIDE SEQUENCE</scope>
    <source>
        <strain evidence="8">AVDCRST_MAG87</strain>
    </source>
</reference>
<dbReference type="CDD" id="cd05254">
    <property type="entry name" value="dTDP_HR_like_SDR_e"/>
    <property type="match status" value="1"/>
</dbReference>
<organism evidence="8">
    <name type="scientific">uncultured Thermomicrobiales bacterium</name>
    <dbReference type="NCBI Taxonomy" id="1645740"/>
    <lineage>
        <taxon>Bacteria</taxon>
        <taxon>Pseudomonadati</taxon>
        <taxon>Thermomicrobiota</taxon>
        <taxon>Thermomicrobia</taxon>
        <taxon>Thermomicrobiales</taxon>
        <taxon>environmental samples</taxon>
    </lineage>
</organism>
<dbReference type="Pfam" id="PF04321">
    <property type="entry name" value="RmlD_sub_bind"/>
    <property type="match status" value="1"/>
</dbReference>
<evidence type="ECO:0000256" key="2">
    <source>
        <dbReference type="ARBA" id="ARBA00010944"/>
    </source>
</evidence>
<evidence type="ECO:0000256" key="4">
    <source>
        <dbReference type="ARBA" id="ARBA00017099"/>
    </source>
</evidence>
<evidence type="ECO:0000256" key="3">
    <source>
        <dbReference type="ARBA" id="ARBA00012929"/>
    </source>
</evidence>
<dbReference type="NCBIfam" id="TIGR01214">
    <property type="entry name" value="rmlD"/>
    <property type="match status" value="1"/>
</dbReference>
<comment type="pathway">
    <text evidence="1 6">Carbohydrate biosynthesis; dTDP-L-rhamnose biosynthesis.</text>
</comment>
<protein>
    <recommendedName>
        <fullName evidence="4 6">dTDP-4-dehydrorhamnose reductase</fullName>
        <ecNumber evidence="3 6">1.1.1.133</ecNumber>
    </recommendedName>
</protein>
<gene>
    <name evidence="8" type="ORF">AVDCRST_MAG87-3161</name>
</gene>
<dbReference type="EMBL" id="CADCWJ010000701">
    <property type="protein sequence ID" value="CAA9579228.1"/>
    <property type="molecule type" value="Genomic_DNA"/>
</dbReference>
<dbReference type="GO" id="GO:0005829">
    <property type="term" value="C:cytosol"/>
    <property type="evidence" value="ECO:0007669"/>
    <property type="project" value="TreeGrafter"/>
</dbReference>
<accession>A0A6J4VIV1</accession>
<comment type="function">
    <text evidence="6">Catalyzes the reduction of dTDP-6-deoxy-L-lyxo-4-hexulose to yield dTDP-L-rhamnose.</text>
</comment>
<dbReference type="InterPro" id="IPR036291">
    <property type="entry name" value="NAD(P)-bd_dom_sf"/>
</dbReference>
<dbReference type="InterPro" id="IPR005913">
    <property type="entry name" value="dTDP_dehydrorham_reduct"/>
</dbReference>
<dbReference type="PANTHER" id="PTHR10491">
    <property type="entry name" value="DTDP-4-DEHYDRORHAMNOSE REDUCTASE"/>
    <property type="match status" value="1"/>
</dbReference>
<dbReference type="AlphaFoldDB" id="A0A6J4VIV1"/>
<proteinExistence type="inferred from homology"/>
<evidence type="ECO:0000256" key="1">
    <source>
        <dbReference type="ARBA" id="ARBA00004781"/>
    </source>
</evidence>
<dbReference type="GO" id="GO:0019305">
    <property type="term" value="P:dTDP-rhamnose biosynthetic process"/>
    <property type="evidence" value="ECO:0007669"/>
    <property type="project" value="UniProtKB-UniPathway"/>
</dbReference>
<feature type="domain" description="RmlD-like substrate binding" evidence="7">
    <location>
        <begin position="7"/>
        <end position="294"/>
    </location>
</feature>
<dbReference type="Gene3D" id="3.40.50.720">
    <property type="entry name" value="NAD(P)-binding Rossmann-like Domain"/>
    <property type="match status" value="1"/>
</dbReference>
<sequence length="303" mass="31967">MDHAAETILVTGSGGQLGRYLVAACRERGFRVIGLGANPGPGVDIQVDIGDAQAVTASIADVRPDVVIHGAAYTDVDGCERDPDKADRVNHLGAANVARAARSVGAHLIAVGTDFVFSGKRAEPYSERATPDPVSVYGSSKLAGERAVLDTDPSFAVARTAWVYGGAGKHFPRTVLTMIRDRGAMTVVDDEVSNPTFAGDLADSLVALVDKRPAGIFHLTNEGWVNRFGLARAVVEAAGGDPGVIQPTSTEAFLSRYPLPAKRPANSSLANNRARELGVTLPAWRDAVDRYVPTLARELNGQE</sequence>
<name>A0A6J4VIV1_9BACT</name>
<evidence type="ECO:0000256" key="6">
    <source>
        <dbReference type="RuleBase" id="RU364082"/>
    </source>
</evidence>
<dbReference type="UniPathway" id="UPA00124"/>
<keyword evidence="6 8" id="KW-0560">Oxidoreductase</keyword>
<dbReference type="PANTHER" id="PTHR10491:SF4">
    <property type="entry name" value="METHIONINE ADENOSYLTRANSFERASE 2 SUBUNIT BETA"/>
    <property type="match status" value="1"/>
</dbReference>